<reference evidence="2 3" key="1">
    <citation type="submission" date="2018-05" db="EMBL/GenBank/DDBJ databases">
        <title>Genomic Encyclopedia of Type Strains, Phase IV (KMG-IV): sequencing the most valuable type-strain genomes for metagenomic binning, comparative biology and taxonomic classification.</title>
        <authorList>
            <person name="Goeker M."/>
        </authorList>
    </citation>
    <scope>NUCLEOTIDE SEQUENCE [LARGE SCALE GENOMIC DNA]</scope>
    <source>
        <strain evidence="2 3">DSM 28816</strain>
    </source>
</reference>
<dbReference type="PANTHER" id="PTHR22916">
    <property type="entry name" value="GLYCOSYLTRANSFERASE"/>
    <property type="match status" value="1"/>
</dbReference>
<dbReference type="Gene3D" id="3.90.550.10">
    <property type="entry name" value="Spore Coat Polysaccharide Biosynthesis Protein SpsA, Chain A"/>
    <property type="match status" value="1"/>
</dbReference>
<sequence length="705" mass="81494">MKKEFKFSIVMAIYNMESYLAEAIDSLVNQTIGFEDNLQVLLVNDGSIDNSESICKEYIGKYPDNITYIYKENGGVSDARNRGLEYAKGELVNFLDADDKLESDALEKVYCFYEQNKEEVDLISIPLCFFEGKEGDHVLNYKFTTTRVIDIFKEPTCFQMHISSSFIKLDEMRKYSFNKMLTLGEDAEVANKIILYKGKYGVVSDTRYLYRKRSLGNSAIQGARASKANYIPALKYLHLELVRFSLERYGKVPEYLQWLMIYDIGGKIVVPNVEEFALSYSETDEFLGYVKQALNHISDEIILGRTELRRYYNLYMLQLKYGGFHKEQFTIIANKEDAVLCKENHVVDFLYRQKLHIKYIEQKENILRLTGYCNFIFDSYEYRITIEHNGKAEAITLRENKNYQINSLNRPIAKGYEFFIEIPLDAQKITLKARAKLGKTNGQIKLMFDQNTIEGENAVTSEYTVEGDGKVLTLKKNVEKTAKTSDEANQQNSSSVMKAVKHYIKSRVMAGYAINKIVSSKGEVSDQKNKLFKRMLAEIPVSYRFYLLNYKYGDENQFGVAVSNSQACLYNGDFLYLARLSETVVNIDKMSFDRQKIMIKGFIMSPFPVNQYKLNCWVHKKSYDCKLTVNARKSIWYNKEMLVANCEYEIEIPIGERSEVLFELSLGLCKNIPQVAINMDKLFQSAEKMGYKVELFDCKKIVVTC</sequence>
<dbReference type="RefSeq" id="WP_110290708.1">
    <property type="nucleotide sequence ID" value="NZ_QICS01000003.1"/>
</dbReference>
<feature type="domain" description="Glycosyltransferase 2-like" evidence="1">
    <location>
        <begin position="8"/>
        <end position="146"/>
    </location>
</feature>
<organism evidence="2 3">
    <name type="scientific">Lachnotalea glycerini</name>
    <dbReference type="NCBI Taxonomy" id="1763509"/>
    <lineage>
        <taxon>Bacteria</taxon>
        <taxon>Bacillati</taxon>
        <taxon>Bacillota</taxon>
        <taxon>Clostridia</taxon>
        <taxon>Lachnospirales</taxon>
        <taxon>Lachnospiraceae</taxon>
        <taxon>Lachnotalea</taxon>
    </lineage>
</organism>
<dbReference type="Proteomes" id="UP000247523">
    <property type="component" value="Unassembled WGS sequence"/>
</dbReference>
<dbReference type="InterPro" id="IPR001173">
    <property type="entry name" value="Glyco_trans_2-like"/>
</dbReference>
<accession>A0A318ETA0</accession>
<evidence type="ECO:0000313" key="3">
    <source>
        <dbReference type="Proteomes" id="UP000247523"/>
    </source>
</evidence>
<dbReference type="SUPFAM" id="SSF53448">
    <property type="entry name" value="Nucleotide-diphospho-sugar transferases"/>
    <property type="match status" value="1"/>
</dbReference>
<gene>
    <name evidence="2" type="ORF">C8E03_10324</name>
</gene>
<proteinExistence type="predicted"/>
<dbReference type="CDD" id="cd00761">
    <property type="entry name" value="Glyco_tranf_GTA_type"/>
    <property type="match status" value="1"/>
</dbReference>
<dbReference type="InterPro" id="IPR029044">
    <property type="entry name" value="Nucleotide-diphossugar_trans"/>
</dbReference>
<name>A0A318ETA0_9FIRM</name>
<comment type="caution">
    <text evidence="2">The sequence shown here is derived from an EMBL/GenBank/DDBJ whole genome shotgun (WGS) entry which is preliminary data.</text>
</comment>
<dbReference type="AlphaFoldDB" id="A0A318ETA0"/>
<dbReference type="GO" id="GO:0016758">
    <property type="term" value="F:hexosyltransferase activity"/>
    <property type="evidence" value="ECO:0007669"/>
    <property type="project" value="UniProtKB-ARBA"/>
</dbReference>
<protein>
    <submittedName>
        <fullName evidence="2">Glycosyltransferase involved in cell wall biosynthesis</fullName>
    </submittedName>
</protein>
<dbReference type="Pfam" id="PF00535">
    <property type="entry name" value="Glycos_transf_2"/>
    <property type="match status" value="1"/>
</dbReference>
<evidence type="ECO:0000259" key="1">
    <source>
        <dbReference type="Pfam" id="PF00535"/>
    </source>
</evidence>
<evidence type="ECO:0000313" key="2">
    <source>
        <dbReference type="EMBL" id="PXV91468.1"/>
    </source>
</evidence>
<keyword evidence="2" id="KW-0808">Transferase</keyword>
<dbReference type="PANTHER" id="PTHR22916:SF3">
    <property type="entry name" value="UDP-GLCNAC:BETAGAL BETA-1,3-N-ACETYLGLUCOSAMINYLTRANSFERASE-LIKE PROTEIN 1"/>
    <property type="match status" value="1"/>
</dbReference>
<dbReference type="EMBL" id="QICS01000003">
    <property type="protein sequence ID" value="PXV91468.1"/>
    <property type="molecule type" value="Genomic_DNA"/>
</dbReference>